<evidence type="ECO:0000256" key="1">
    <source>
        <dbReference type="SAM" id="MobiDB-lite"/>
    </source>
</evidence>
<sequence length="83" mass="8435">MRAASRAVVITLFGVLGLLAVAPVSSALPGQDLAQQPTTSAPPAGQPPATPEDGNRVTIGIIVVVLLGTVVIGRRIRKRAQSA</sequence>
<dbReference type="AlphaFoldDB" id="A0A1H0B9U0"/>
<evidence type="ECO:0000313" key="4">
    <source>
        <dbReference type="Proteomes" id="UP000183376"/>
    </source>
</evidence>
<dbReference type="RefSeq" id="WP_156050429.1">
    <property type="nucleotide sequence ID" value="NZ_JOEF01000001.1"/>
</dbReference>
<dbReference type="EMBL" id="LT629701">
    <property type="protein sequence ID" value="SDN42386.1"/>
    <property type="molecule type" value="Genomic_DNA"/>
</dbReference>
<organism evidence="3 4">
    <name type="scientific">Allokutzneria albata</name>
    <name type="common">Kibdelosporangium albatum</name>
    <dbReference type="NCBI Taxonomy" id="211114"/>
    <lineage>
        <taxon>Bacteria</taxon>
        <taxon>Bacillati</taxon>
        <taxon>Actinomycetota</taxon>
        <taxon>Actinomycetes</taxon>
        <taxon>Pseudonocardiales</taxon>
        <taxon>Pseudonocardiaceae</taxon>
        <taxon>Allokutzneria</taxon>
    </lineage>
</organism>
<reference evidence="3 4" key="1">
    <citation type="submission" date="2016-10" db="EMBL/GenBank/DDBJ databases">
        <authorList>
            <person name="de Groot N.N."/>
        </authorList>
    </citation>
    <scope>NUCLEOTIDE SEQUENCE [LARGE SCALE GENOMIC DNA]</scope>
    <source>
        <strain evidence="3 4">DSM 44149</strain>
    </source>
</reference>
<dbReference type="Proteomes" id="UP000183376">
    <property type="component" value="Chromosome I"/>
</dbReference>
<accession>A0A1H0B9U0</accession>
<evidence type="ECO:0000313" key="3">
    <source>
        <dbReference type="EMBL" id="SDN42386.1"/>
    </source>
</evidence>
<dbReference type="STRING" id="211114.SAMN04489726_6552"/>
<keyword evidence="2" id="KW-0472">Membrane</keyword>
<protein>
    <submittedName>
        <fullName evidence="3">Uncharacterized protein</fullName>
    </submittedName>
</protein>
<keyword evidence="2" id="KW-0812">Transmembrane</keyword>
<keyword evidence="4" id="KW-1185">Reference proteome</keyword>
<feature type="transmembrane region" description="Helical" evidence="2">
    <location>
        <begin position="57"/>
        <end position="76"/>
    </location>
</feature>
<feature type="region of interest" description="Disordered" evidence="1">
    <location>
        <begin position="31"/>
        <end position="54"/>
    </location>
</feature>
<proteinExistence type="predicted"/>
<evidence type="ECO:0000256" key="2">
    <source>
        <dbReference type="SAM" id="Phobius"/>
    </source>
</evidence>
<name>A0A1H0B9U0_ALLAB</name>
<keyword evidence="2" id="KW-1133">Transmembrane helix</keyword>
<gene>
    <name evidence="3" type="ORF">SAMN04489726_6552</name>
</gene>